<reference evidence="1" key="1">
    <citation type="submission" date="2018-05" db="EMBL/GenBank/DDBJ databases">
        <authorList>
            <person name="Lanie J.A."/>
            <person name="Ng W.-L."/>
            <person name="Kazmierczak K.M."/>
            <person name="Andrzejewski T.M."/>
            <person name="Davidsen T.M."/>
            <person name="Wayne K.J."/>
            <person name="Tettelin H."/>
            <person name="Glass J.I."/>
            <person name="Rusch D."/>
            <person name="Podicherti R."/>
            <person name="Tsui H.-C.T."/>
            <person name="Winkler M.E."/>
        </authorList>
    </citation>
    <scope>NUCLEOTIDE SEQUENCE</scope>
</reference>
<dbReference type="AlphaFoldDB" id="A0A383D7Z5"/>
<proteinExistence type="predicted"/>
<protein>
    <submittedName>
        <fullName evidence="1">Uncharacterized protein</fullName>
    </submittedName>
</protein>
<name>A0A383D7Z5_9ZZZZ</name>
<sequence length="49" mass="5988">MARKKKKVPFHVKHNYEQFELSDGTKFWARDEDDSKLYIEFVEVRNAKK</sequence>
<dbReference type="EMBL" id="UINC01215137">
    <property type="protein sequence ID" value="SVE40687.1"/>
    <property type="molecule type" value="Genomic_DNA"/>
</dbReference>
<organism evidence="1">
    <name type="scientific">marine metagenome</name>
    <dbReference type="NCBI Taxonomy" id="408172"/>
    <lineage>
        <taxon>unclassified sequences</taxon>
        <taxon>metagenomes</taxon>
        <taxon>ecological metagenomes</taxon>
    </lineage>
</organism>
<accession>A0A383D7Z5</accession>
<gene>
    <name evidence="1" type="ORF">METZ01_LOCUS493541</name>
</gene>
<evidence type="ECO:0000313" key="1">
    <source>
        <dbReference type="EMBL" id="SVE40687.1"/>
    </source>
</evidence>